<evidence type="ECO:0000256" key="9">
    <source>
        <dbReference type="ARBA" id="ARBA00030757"/>
    </source>
</evidence>
<dbReference type="GO" id="GO:0004719">
    <property type="term" value="F:protein-L-isoaspartate (D-aspartate) O-methyltransferase activity"/>
    <property type="evidence" value="ECO:0007669"/>
    <property type="project" value="UniProtKB-EC"/>
</dbReference>
<dbReference type="EC" id="2.1.1.77" evidence="3"/>
<evidence type="ECO:0000256" key="1">
    <source>
        <dbReference type="ARBA" id="ARBA00004496"/>
    </source>
</evidence>
<comment type="subcellular location">
    <subcellularLocation>
        <location evidence="1">Cytoplasm</location>
    </subcellularLocation>
</comment>
<dbReference type="SUPFAM" id="SSF53335">
    <property type="entry name" value="S-adenosyl-L-methionine-dependent methyltransferases"/>
    <property type="match status" value="1"/>
</dbReference>
<sequence length="213" mass="24118">MDTMYELIRYLKETGVLTSSRFERALRKVDRYNFVPEKAKKSAYIDRPLAIGKGQTISQPFTVLLMLELLQPKQGDRILDVGSGSGWQSALLAELVGSEGKIYAVERIRSLHETSKKNLSHYPELQKRITFLHKDAFNGLPDDLLQNGLDGVVVAAEVKVIPPPWRKQLKPGGKIIYPMGNGLYRETKREDGEFVISYYPGFVFVPFVRGTEN</sequence>
<proteinExistence type="inferred from homology"/>
<name>A0A1G1Z1I0_9BACT</name>
<evidence type="ECO:0000256" key="8">
    <source>
        <dbReference type="ARBA" id="ARBA00022691"/>
    </source>
</evidence>
<evidence type="ECO:0000256" key="6">
    <source>
        <dbReference type="ARBA" id="ARBA00022603"/>
    </source>
</evidence>
<evidence type="ECO:0000256" key="11">
    <source>
        <dbReference type="ARBA" id="ARBA00031350"/>
    </source>
</evidence>
<dbReference type="AlphaFoldDB" id="A0A1G1Z1I0"/>
<organism evidence="12 13">
    <name type="scientific">Candidatus Colwellbacteria bacterium RIFCSPHIGHO2_12_FULL_44_17</name>
    <dbReference type="NCBI Taxonomy" id="1797689"/>
    <lineage>
        <taxon>Bacteria</taxon>
        <taxon>Candidatus Colwelliibacteriota</taxon>
    </lineage>
</organism>
<dbReference type="PANTHER" id="PTHR11579:SF0">
    <property type="entry name" value="PROTEIN-L-ISOASPARTATE(D-ASPARTATE) O-METHYLTRANSFERASE"/>
    <property type="match status" value="1"/>
</dbReference>
<evidence type="ECO:0000313" key="12">
    <source>
        <dbReference type="EMBL" id="OGY58501.1"/>
    </source>
</evidence>
<keyword evidence="8" id="KW-0949">S-adenosyl-L-methionine</keyword>
<protein>
    <recommendedName>
        <fullName evidence="4">Protein-L-isoaspartate O-methyltransferase</fullName>
        <ecNumber evidence="3">2.1.1.77</ecNumber>
    </recommendedName>
    <alternativeName>
        <fullName evidence="11">L-isoaspartyl protein carboxyl methyltransferase</fullName>
    </alternativeName>
    <alternativeName>
        <fullName evidence="9">Protein L-isoaspartyl methyltransferase</fullName>
    </alternativeName>
    <alternativeName>
        <fullName evidence="10">Protein-beta-aspartate methyltransferase</fullName>
    </alternativeName>
</protein>
<dbReference type="EMBL" id="MHIX01000043">
    <property type="protein sequence ID" value="OGY58501.1"/>
    <property type="molecule type" value="Genomic_DNA"/>
</dbReference>
<evidence type="ECO:0000256" key="10">
    <source>
        <dbReference type="ARBA" id="ARBA00031323"/>
    </source>
</evidence>
<gene>
    <name evidence="12" type="ORF">A3F24_01825</name>
</gene>
<dbReference type="InterPro" id="IPR000682">
    <property type="entry name" value="PCMT"/>
</dbReference>
<keyword evidence="7" id="KW-0808">Transferase</keyword>
<evidence type="ECO:0000256" key="3">
    <source>
        <dbReference type="ARBA" id="ARBA00011890"/>
    </source>
</evidence>
<reference evidence="12 13" key="1">
    <citation type="journal article" date="2016" name="Nat. Commun.">
        <title>Thousands of microbial genomes shed light on interconnected biogeochemical processes in an aquifer system.</title>
        <authorList>
            <person name="Anantharaman K."/>
            <person name="Brown C.T."/>
            <person name="Hug L.A."/>
            <person name="Sharon I."/>
            <person name="Castelle C.J."/>
            <person name="Probst A.J."/>
            <person name="Thomas B.C."/>
            <person name="Singh A."/>
            <person name="Wilkins M.J."/>
            <person name="Karaoz U."/>
            <person name="Brodie E.L."/>
            <person name="Williams K.H."/>
            <person name="Hubbard S.S."/>
            <person name="Banfield J.F."/>
        </authorList>
    </citation>
    <scope>NUCLEOTIDE SEQUENCE [LARGE SCALE GENOMIC DNA]</scope>
</reference>
<dbReference type="GO" id="GO:0005737">
    <property type="term" value="C:cytoplasm"/>
    <property type="evidence" value="ECO:0007669"/>
    <property type="project" value="UniProtKB-SubCell"/>
</dbReference>
<keyword evidence="6" id="KW-0489">Methyltransferase</keyword>
<dbReference type="CDD" id="cd02440">
    <property type="entry name" value="AdoMet_MTases"/>
    <property type="match status" value="1"/>
</dbReference>
<evidence type="ECO:0000256" key="4">
    <source>
        <dbReference type="ARBA" id="ARBA00013346"/>
    </source>
</evidence>
<accession>A0A1G1Z1I0</accession>
<dbReference type="Proteomes" id="UP000178515">
    <property type="component" value="Unassembled WGS sequence"/>
</dbReference>
<comment type="caution">
    <text evidence="12">The sequence shown here is derived from an EMBL/GenBank/DDBJ whole genome shotgun (WGS) entry which is preliminary data.</text>
</comment>
<evidence type="ECO:0000256" key="5">
    <source>
        <dbReference type="ARBA" id="ARBA00022490"/>
    </source>
</evidence>
<evidence type="ECO:0000256" key="7">
    <source>
        <dbReference type="ARBA" id="ARBA00022679"/>
    </source>
</evidence>
<keyword evidence="5" id="KW-0963">Cytoplasm</keyword>
<dbReference type="PANTHER" id="PTHR11579">
    <property type="entry name" value="PROTEIN-L-ISOASPARTATE O-METHYLTRANSFERASE"/>
    <property type="match status" value="1"/>
</dbReference>
<comment type="similarity">
    <text evidence="2">Belongs to the methyltransferase superfamily. L-isoaspartyl/D-aspartyl protein methyltransferase family.</text>
</comment>
<dbReference type="Gene3D" id="3.40.50.150">
    <property type="entry name" value="Vaccinia Virus protein VP39"/>
    <property type="match status" value="1"/>
</dbReference>
<dbReference type="Pfam" id="PF01135">
    <property type="entry name" value="PCMT"/>
    <property type="match status" value="1"/>
</dbReference>
<dbReference type="InterPro" id="IPR029063">
    <property type="entry name" value="SAM-dependent_MTases_sf"/>
</dbReference>
<evidence type="ECO:0000313" key="13">
    <source>
        <dbReference type="Proteomes" id="UP000178515"/>
    </source>
</evidence>
<dbReference type="STRING" id="1797689.A3F24_01825"/>
<evidence type="ECO:0000256" key="2">
    <source>
        <dbReference type="ARBA" id="ARBA00005369"/>
    </source>
</evidence>
<dbReference type="GO" id="GO:0032259">
    <property type="term" value="P:methylation"/>
    <property type="evidence" value="ECO:0007669"/>
    <property type="project" value="UniProtKB-KW"/>
</dbReference>